<sequence length="342" mass="39091">MKLTVFGTSVCDWIEEQLSNHTENQLHTVGLELLQDLPGGAETTIKASLLQKKAKRLSHIIPKNTPIPSLSNNVSAIYEKLSSYLNVRSGQNSFYIHTPNTPFARLLPAKDFLKELYEMIPEMEIQLNKLETTLLILKKTGFKAFEPDWLSLSATIQKRLYQQGFSPAHFRHTTQLSLSLEPLAHFKNNRLEGIGMLKELASLEIKGEISTETEFNELAALPQLQALKIGKGPKCRWPKEHLSIKDLPALRQLTIEHANRTEDYNVIFSLENLKEVTLMDFDPQNLKDIITIRSLERLRKINIHFSTGFELSNCTNPLVRNLIKHYQEYTSIKLFPAAIPYE</sequence>
<dbReference type="OrthoDB" id="835971at2"/>
<dbReference type="PATRIC" id="fig|926556.3.peg.2789"/>
<proteinExistence type="predicted"/>
<reference evidence="2" key="1">
    <citation type="submission" date="2012-02" db="EMBL/GenBank/DDBJ databases">
        <title>The complete genome of Echinicola vietnamensis DSM 17526.</title>
        <authorList>
            <person name="Lucas S."/>
            <person name="Copeland A."/>
            <person name="Lapidus A."/>
            <person name="Glavina del Rio T."/>
            <person name="Dalin E."/>
            <person name="Tice H."/>
            <person name="Bruce D."/>
            <person name="Goodwin L."/>
            <person name="Pitluck S."/>
            <person name="Peters L."/>
            <person name="Ovchinnikova G."/>
            <person name="Teshima H."/>
            <person name="Kyrpides N."/>
            <person name="Mavromatis K."/>
            <person name="Ivanova N."/>
            <person name="Brettin T."/>
            <person name="Detter J.C."/>
            <person name="Han C."/>
            <person name="Larimer F."/>
            <person name="Land M."/>
            <person name="Hauser L."/>
            <person name="Markowitz V."/>
            <person name="Cheng J.-F."/>
            <person name="Hugenholtz P."/>
            <person name="Woyke T."/>
            <person name="Wu D."/>
            <person name="Brambilla E."/>
            <person name="Klenk H.-P."/>
            <person name="Eisen J.A."/>
        </authorList>
    </citation>
    <scope>NUCLEOTIDE SEQUENCE [LARGE SCALE GENOMIC DNA]</scope>
    <source>
        <strain evidence="2">DSM 17526 / LMG 23754 / KMM 6221</strain>
    </source>
</reference>
<dbReference type="Proteomes" id="UP000010796">
    <property type="component" value="Chromosome"/>
</dbReference>
<dbReference type="RefSeq" id="WP_015266433.1">
    <property type="nucleotide sequence ID" value="NC_019904.1"/>
</dbReference>
<dbReference type="SUPFAM" id="SSF52058">
    <property type="entry name" value="L domain-like"/>
    <property type="match status" value="1"/>
</dbReference>
<evidence type="ECO:0000313" key="1">
    <source>
        <dbReference type="EMBL" id="AGA78880.1"/>
    </source>
</evidence>
<dbReference type="STRING" id="926556.Echvi_2638"/>
<dbReference type="EMBL" id="CP003346">
    <property type="protein sequence ID" value="AGA78880.1"/>
    <property type="molecule type" value="Genomic_DNA"/>
</dbReference>
<dbReference type="KEGG" id="evi:Echvi_2638"/>
<gene>
    <name evidence="1" type="ordered locus">Echvi_2638</name>
</gene>
<accession>L0G1Z1</accession>
<protein>
    <submittedName>
        <fullName evidence="1">Uncharacterized protein</fullName>
    </submittedName>
</protein>
<evidence type="ECO:0000313" key="2">
    <source>
        <dbReference type="Proteomes" id="UP000010796"/>
    </source>
</evidence>
<dbReference type="HOGENOM" id="CLU_810711_0_0_10"/>
<keyword evidence="2" id="KW-1185">Reference proteome</keyword>
<organism evidence="1 2">
    <name type="scientific">Echinicola vietnamensis (strain DSM 17526 / LMG 23754 / KMM 6221)</name>
    <dbReference type="NCBI Taxonomy" id="926556"/>
    <lineage>
        <taxon>Bacteria</taxon>
        <taxon>Pseudomonadati</taxon>
        <taxon>Bacteroidota</taxon>
        <taxon>Cytophagia</taxon>
        <taxon>Cytophagales</taxon>
        <taxon>Cyclobacteriaceae</taxon>
        <taxon>Echinicola</taxon>
    </lineage>
</organism>
<dbReference type="InterPro" id="IPR032675">
    <property type="entry name" value="LRR_dom_sf"/>
</dbReference>
<dbReference type="AlphaFoldDB" id="L0G1Z1"/>
<name>L0G1Z1_ECHVK</name>
<dbReference type="Gene3D" id="3.80.10.10">
    <property type="entry name" value="Ribonuclease Inhibitor"/>
    <property type="match status" value="1"/>
</dbReference>